<keyword evidence="2" id="KW-1185">Reference proteome</keyword>
<feature type="non-terminal residue" evidence="1">
    <location>
        <position position="1"/>
    </location>
</feature>
<dbReference type="Proteomes" id="UP000265520">
    <property type="component" value="Unassembled WGS sequence"/>
</dbReference>
<organism evidence="1 2">
    <name type="scientific">Trifolium medium</name>
    <dbReference type="NCBI Taxonomy" id="97028"/>
    <lineage>
        <taxon>Eukaryota</taxon>
        <taxon>Viridiplantae</taxon>
        <taxon>Streptophyta</taxon>
        <taxon>Embryophyta</taxon>
        <taxon>Tracheophyta</taxon>
        <taxon>Spermatophyta</taxon>
        <taxon>Magnoliopsida</taxon>
        <taxon>eudicotyledons</taxon>
        <taxon>Gunneridae</taxon>
        <taxon>Pentapetalae</taxon>
        <taxon>rosids</taxon>
        <taxon>fabids</taxon>
        <taxon>Fabales</taxon>
        <taxon>Fabaceae</taxon>
        <taxon>Papilionoideae</taxon>
        <taxon>50 kb inversion clade</taxon>
        <taxon>NPAAA clade</taxon>
        <taxon>Hologalegina</taxon>
        <taxon>IRL clade</taxon>
        <taxon>Trifolieae</taxon>
        <taxon>Trifolium</taxon>
    </lineage>
</organism>
<sequence>GIDLTVVVGVEHAKSRLKLLVVREDRKCIRKYSDVQVSKTHVVKDIARVLLEKEYLWVKRIPMESLDY</sequence>
<evidence type="ECO:0000313" key="2">
    <source>
        <dbReference type="Proteomes" id="UP000265520"/>
    </source>
</evidence>
<evidence type="ECO:0000313" key="1">
    <source>
        <dbReference type="EMBL" id="MCI43321.1"/>
    </source>
</evidence>
<protein>
    <submittedName>
        <fullName evidence="1">Uncharacterized protein</fullName>
    </submittedName>
</protein>
<name>A0A392S344_9FABA</name>
<accession>A0A392S344</accession>
<reference evidence="1 2" key="1">
    <citation type="journal article" date="2018" name="Front. Plant Sci.">
        <title>Red Clover (Trifolium pratense) and Zigzag Clover (T. medium) - A Picture of Genomic Similarities and Differences.</title>
        <authorList>
            <person name="Dluhosova J."/>
            <person name="Istvanek J."/>
            <person name="Nedelnik J."/>
            <person name="Repkova J."/>
        </authorList>
    </citation>
    <scope>NUCLEOTIDE SEQUENCE [LARGE SCALE GENOMIC DNA]</scope>
    <source>
        <strain evidence="2">cv. 10/8</strain>
        <tissue evidence="1">Leaf</tissue>
    </source>
</reference>
<dbReference type="AlphaFoldDB" id="A0A392S344"/>
<comment type="caution">
    <text evidence="1">The sequence shown here is derived from an EMBL/GenBank/DDBJ whole genome shotgun (WGS) entry which is preliminary data.</text>
</comment>
<proteinExistence type="predicted"/>
<dbReference type="EMBL" id="LXQA010315768">
    <property type="protein sequence ID" value="MCI43321.1"/>
    <property type="molecule type" value="Genomic_DNA"/>
</dbReference>